<keyword evidence="2" id="KW-1185">Reference proteome</keyword>
<evidence type="ECO:0000313" key="2">
    <source>
        <dbReference type="Proteomes" id="UP001208570"/>
    </source>
</evidence>
<dbReference type="EMBL" id="JAODUP010001164">
    <property type="protein sequence ID" value="KAK2141096.1"/>
    <property type="molecule type" value="Genomic_DNA"/>
</dbReference>
<accession>A0AAD9IV16</accession>
<dbReference type="SUPFAM" id="SSF56219">
    <property type="entry name" value="DNase I-like"/>
    <property type="match status" value="1"/>
</dbReference>
<organism evidence="1 2">
    <name type="scientific">Paralvinella palmiformis</name>
    <dbReference type="NCBI Taxonomy" id="53620"/>
    <lineage>
        <taxon>Eukaryota</taxon>
        <taxon>Metazoa</taxon>
        <taxon>Spiralia</taxon>
        <taxon>Lophotrochozoa</taxon>
        <taxon>Annelida</taxon>
        <taxon>Polychaeta</taxon>
        <taxon>Sedentaria</taxon>
        <taxon>Canalipalpata</taxon>
        <taxon>Terebellida</taxon>
        <taxon>Terebelliformia</taxon>
        <taxon>Alvinellidae</taxon>
        <taxon>Paralvinella</taxon>
    </lineage>
</organism>
<dbReference type="AlphaFoldDB" id="A0AAD9IV16"/>
<reference evidence="1" key="1">
    <citation type="journal article" date="2023" name="Mol. Biol. Evol.">
        <title>Third-Generation Sequencing Reveals the Adaptive Role of the Epigenome in Three Deep-Sea Polychaetes.</title>
        <authorList>
            <person name="Perez M."/>
            <person name="Aroh O."/>
            <person name="Sun Y."/>
            <person name="Lan Y."/>
            <person name="Juniper S.K."/>
            <person name="Young C.R."/>
            <person name="Angers B."/>
            <person name="Qian P.Y."/>
        </authorList>
    </citation>
    <scope>NUCLEOTIDE SEQUENCE</scope>
    <source>
        <strain evidence="1">P08H-3</strain>
    </source>
</reference>
<dbReference type="Proteomes" id="UP001208570">
    <property type="component" value="Unassembled WGS sequence"/>
</dbReference>
<protein>
    <submittedName>
        <fullName evidence="1">Uncharacterized protein</fullName>
    </submittedName>
</protein>
<proteinExistence type="predicted"/>
<comment type="caution">
    <text evidence="1">The sequence shown here is derived from an EMBL/GenBank/DDBJ whole genome shotgun (WGS) entry which is preliminary data.</text>
</comment>
<evidence type="ECO:0000313" key="1">
    <source>
        <dbReference type="EMBL" id="KAK2141096.1"/>
    </source>
</evidence>
<dbReference type="InterPro" id="IPR036691">
    <property type="entry name" value="Endo/exonu/phosph_ase_sf"/>
</dbReference>
<name>A0AAD9IV16_9ANNE</name>
<sequence length="159" mass="17369">MFCPQILMVEDNGQMSGKNTKKCQQRVPTNDTSTPNNVSTISTLVSSRHDPPIGSKINRVNHENLHPVRMINPDCKASDPLTLVSLNCRSVKNKAMSICDFIISNGVDILAITWLGTVINDHVLSDLIPSRYDILHTAQSGSRGGGVAVVFKQGLNMKK</sequence>
<gene>
    <name evidence="1" type="ORF">LSH36_1164g00037</name>
</gene>